<name>A0A5J5FY74_9BACL</name>
<dbReference type="PANTHER" id="PTHR36836">
    <property type="entry name" value="COLANIC ACID BIOSYNTHESIS PROTEIN WCAK"/>
    <property type="match status" value="1"/>
</dbReference>
<evidence type="ECO:0000259" key="1">
    <source>
        <dbReference type="Pfam" id="PF04230"/>
    </source>
</evidence>
<keyword evidence="3" id="KW-1185">Reference proteome</keyword>
<dbReference type="InterPro" id="IPR019896">
    <property type="entry name" value="Polysacch_pyruvyl_Trfase_CsaB"/>
</dbReference>
<keyword evidence="2" id="KW-0808">Transferase</keyword>
<dbReference type="AlphaFoldDB" id="A0A5J5FY74"/>
<reference evidence="2 3" key="1">
    <citation type="submission" date="2019-09" db="EMBL/GenBank/DDBJ databases">
        <title>Bacillus ochoae sp. nov., Paenibacillus whitsoniae sp. nov., Paenibacillus spiritus sp. nov. Isolated from the Mars Exploration Rover during spacecraft assembly.</title>
        <authorList>
            <person name="Seuylemezian A."/>
            <person name="Vaishampayan P."/>
        </authorList>
    </citation>
    <scope>NUCLEOTIDE SEQUENCE [LARGE SCALE GENOMIC DNA]</scope>
    <source>
        <strain evidence="2 3">MER_111</strain>
    </source>
</reference>
<protein>
    <submittedName>
        <fullName evidence="2">Polysaccharide pyruvyl transferase CsaB</fullName>
    </submittedName>
</protein>
<comment type="caution">
    <text evidence="2">The sequence shown here is derived from an EMBL/GenBank/DDBJ whole genome shotgun (WGS) entry which is preliminary data.</text>
</comment>
<gene>
    <name evidence="2" type="primary">csaB</name>
    <name evidence="2" type="ORF">F4V43_17280</name>
</gene>
<evidence type="ECO:0000313" key="3">
    <source>
        <dbReference type="Proteomes" id="UP000367750"/>
    </source>
</evidence>
<dbReference type="Pfam" id="PF04230">
    <property type="entry name" value="PS_pyruv_trans"/>
    <property type="match status" value="1"/>
</dbReference>
<sequence>MVAPAYQIVLSGYYGYRNSGDEAVLQSILIALDRWSRELGVQIVPVVLSGDPAWTTAAYGVRAVPRMSLGEVRRAIAESDALISGGGSLLQDVTGAKSIPYYLGVIKLAQMLGKPSFVYAQGIGPVNRKWFYPMIRSVFRRCKLISVRDEQSRALLLSMGLRAEDVQVVPDPVMGLKLPGEEDGGKISRTRPSEEAIPCIGVSVRFWEKDRRELEAIADGLRQACQSRPLHIRFLPFHVPSDVEASRYCMERLGEVPMASGGSVSIAEPDDRPQSMLREVGECSLLLGMRLHSLIYAAGRRVPVIGISYDPKIDHFLSRLYVKPVGTTESLDADLLGEEVLRLLEHGTEWLVEREERIAALVREAEAPARYIVDYFRRKG</sequence>
<accession>A0A5J5FY74</accession>
<dbReference type="InterPro" id="IPR007345">
    <property type="entry name" value="Polysacch_pyruvyl_Trfase"/>
</dbReference>
<dbReference type="OrthoDB" id="3199616at2"/>
<dbReference type="RefSeq" id="WP_150459503.1">
    <property type="nucleotide sequence ID" value="NZ_VYKK01000028.1"/>
</dbReference>
<dbReference type="PANTHER" id="PTHR36836:SF1">
    <property type="entry name" value="COLANIC ACID BIOSYNTHESIS PROTEIN WCAK"/>
    <property type="match status" value="1"/>
</dbReference>
<dbReference type="Proteomes" id="UP000367750">
    <property type="component" value="Unassembled WGS sequence"/>
</dbReference>
<dbReference type="EMBL" id="VYKK01000028">
    <property type="protein sequence ID" value="KAA8998004.1"/>
    <property type="molecule type" value="Genomic_DNA"/>
</dbReference>
<feature type="domain" description="Polysaccharide pyruvyl transferase" evidence="1">
    <location>
        <begin position="18"/>
        <end position="311"/>
    </location>
</feature>
<dbReference type="SUPFAM" id="SSF53756">
    <property type="entry name" value="UDP-Glycosyltransferase/glycogen phosphorylase"/>
    <property type="match status" value="1"/>
</dbReference>
<evidence type="ECO:0000313" key="2">
    <source>
        <dbReference type="EMBL" id="KAA8998004.1"/>
    </source>
</evidence>
<dbReference type="GO" id="GO:0016740">
    <property type="term" value="F:transferase activity"/>
    <property type="evidence" value="ECO:0007669"/>
    <property type="project" value="UniProtKB-KW"/>
</dbReference>
<dbReference type="NCBIfam" id="TIGR03609">
    <property type="entry name" value="S_layer_CsaB"/>
    <property type="match status" value="1"/>
</dbReference>
<organism evidence="2 3">
    <name type="scientific">Paenibacillus spiritus</name>
    <dbReference type="NCBI Taxonomy" id="2496557"/>
    <lineage>
        <taxon>Bacteria</taxon>
        <taxon>Bacillati</taxon>
        <taxon>Bacillota</taxon>
        <taxon>Bacilli</taxon>
        <taxon>Bacillales</taxon>
        <taxon>Paenibacillaceae</taxon>
        <taxon>Paenibacillus</taxon>
    </lineage>
</organism>
<proteinExistence type="predicted"/>